<feature type="transmembrane region" description="Helical" evidence="1">
    <location>
        <begin position="396"/>
        <end position="412"/>
    </location>
</feature>
<sequence>MDFPLFFWISLIVLAALITEAVLRWDKAWAKPAVAVYFTVGAWYPGNLLYSGMRHFQGLFSDSIIQTAILQFILFLVVFRLGIPIACKLLIKRGFAFQAGAVMVPFHQQISPLFWSIFTLWITLFLVGTVRLDGDILPVIWPPLANEKVSLFVHEGIGGRTGFITAIAQYSYQLSCGFFGVAFVLSRGWIRVFAFVLMCFTWPYFLFDRARSAQLAIFMPTLISYLLLAQTRLLFKSLITIAGIAFIYCWFILVSIYRSDYDMSKFLSAPRQSSRSFLENRHMGLDMMEELCNINLFIERGTYKVNYGERYLHEVLNVIPRAIWNNKPLLGFDYAVARGFMNPNANFREAGVVATVSTGMIGQGVVNFGRLFGAAAAALLMSSWVGLLARHWSERWVIGKTFLFILGLGLTFNLGRDITLLVLWPFVFASFGVWFLGKYAKRPYFYIPTKPSIRNRSLK</sequence>
<feature type="transmembrane region" description="Helical" evidence="1">
    <location>
        <begin position="418"/>
        <end position="437"/>
    </location>
</feature>
<feature type="transmembrane region" description="Helical" evidence="1">
    <location>
        <begin position="112"/>
        <end position="132"/>
    </location>
</feature>
<feature type="transmembrane region" description="Helical" evidence="1">
    <location>
        <begin position="213"/>
        <end position="231"/>
    </location>
</feature>
<keyword evidence="1" id="KW-1133">Transmembrane helix</keyword>
<dbReference type="RefSeq" id="WP_184211542.1">
    <property type="nucleotide sequence ID" value="NZ_JACHIF010000009.1"/>
</dbReference>
<name>A0A7W8DRS2_9BACT</name>
<accession>A0A7W8DRS2</accession>
<keyword evidence="3" id="KW-1185">Reference proteome</keyword>
<protein>
    <submittedName>
        <fullName evidence="2">ABC-type multidrug transport system fused ATPase/permease subunit</fullName>
    </submittedName>
</protein>
<dbReference type="EMBL" id="JACHIF010000009">
    <property type="protein sequence ID" value="MBB5039605.1"/>
    <property type="molecule type" value="Genomic_DNA"/>
</dbReference>
<dbReference type="AlphaFoldDB" id="A0A7W8DRS2"/>
<feature type="transmembrane region" description="Helical" evidence="1">
    <location>
        <begin position="237"/>
        <end position="257"/>
    </location>
</feature>
<reference evidence="2 3" key="1">
    <citation type="submission" date="2020-08" db="EMBL/GenBank/DDBJ databases">
        <title>Genomic Encyclopedia of Type Strains, Phase IV (KMG-IV): sequencing the most valuable type-strain genomes for metagenomic binning, comparative biology and taxonomic classification.</title>
        <authorList>
            <person name="Goeker M."/>
        </authorList>
    </citation>
    <scope>NUCLEOTIDE SEQUENCE [LARGE SCALE GENOMIC DNA]</scope>
    <source>
        <strain evidence="2 3">DSM 12251</strain>
    </source>
</reference>
<gene>
    <name evidence="2" type="ORF">HNQ64_003880</name>
</gene>
<keyword evidence="1" id="KW-0472">Membrane</keyword>
<evidence type="ECO:0000313" key="2">
    <source>
        <dbReference type="EMBL" id="MBB5039605.1"/>
    </source>
</evidence>
<organism evidence="2 3">
    <name type="scientific">Prosthecobacter dejongeii</name>
    <dbReference type="NCBI Taxonomy" id="48465"/>
    <lineage>
        <taxon>Bacteria</taxon>
        <taxon>Pseudomonadati</taxon>
        <taxon>Verrucomicrobiota</taxon>
        <taxon>Verrucomicrobiia</taxon>
        <taxon>Verrucomicrobiales</taxon>
        <taxon>Verrucomicrobiaceae</taxon>
        <taxon>Prosthecobacter</taxon>
    </lineage>
</organism>
<keyword evidence="1" id="KW-0812">Transmembrane</keyword>
<feature type="transmembrane region" description="Helical" evidence="1">
    <location>
        <begin position="6"/>
        <end position="23"/>
    </location>
</feature>
<feature type="transmembrane region" description="Helical" evidence="1">
    <location>
        <begin position="35"/>
        <end position="53"/>
    </location>
</feature>
<proteinExistence type="predicted"/>
<feature type="transmembrane region" description="Helical" evidence="1">
    <location>
        <begin position="371"/>
        <end position="389"/>
    </location>
</feature>
<evidence type="ECO:0000313" key="3">
    <source>
        <dbReference type="Proteomes" id="UP000534294"/>
    </source>
</evidence>
<dbReference type="Proteomes" id="UP000534294">
    <property type="component" value="Unassembled WGS sequence"/>
</dbReference>
<feature type="transmembrane region" description="Helical" evidence="1">
    <location>
        <begin position="65"/>
        <end position="91"/>
    </location>
</feature>
<feature type="transmembrane region" description="Helical" evidence="1">
    <location>
        <begin position="188"/>
        <end position="206"/>
    </location>
</feature>
<evidence type="ECO:0000256" key="1">
    <source>
        <dbReference type="SAM" id="Phobius"/>
    </source>
</evidence>
<comment type="caution">
    <text evidence="2">The sequence shown here is derived from an EMBL/GenBank/DDBJ whole genome shotgun (WGS) entry which is preliminary data.</text>
</comment>